<gene>
    <name evidence="10" type="ORF">GCM10008119_30910</name>
</gene>
<keyword evidence="2" id="KW-0963">Cytoplasm</keyword>
<dbReference type="RefSeq" id="WP_188416126.1">
    <property type="nucleotide sequence ID" value="NZ_BMDJ01000010.1"/>
</dbReference>
<dbReference type="Pfam" id="PF13424">
    <property type="entry name" value="TPR_12"/>
    <property type="match status" value="2"/>
</dbReference>
<comment type="subcellular location">
    <subcellularLocation>
        <location evidence="1">Cytoplasm</location>
    </subcellularLocation>
</comment>
<keyword evidence="4 6" id="KW-0802">TPR repeat</keyword>
<keyword evidence="8" id="KW-0812">Transmembrane</keyword>
<evidence type="ECO:0000256" key="3">
    <source>
        <dbReference type="ARBA" id="ARBA00022737"/>
    </source>
</evidence>
<protein>
    <recommendedName>
        <fullName evidence="12">Tetratricopeptide repeat protein</fullName>
    </recommendedName>
</protein>
<dbReference type="EMBL" id="BMDJ01000010">
    <property type="protein sequence ID" value="GGI28091.1"/>
    <property type="molecule type" value="Genomic_DNA"/>
</dbReference>
<dbReference type="PROSITE" id="PS50005">
    <property type="entry name" value="TPR"/>
    <property type="match status" value="1"/>
</dbReference>
<evidence type="ECO:0000256" key="5">
    <source>
        <dbReference type="ARBA" id="ARBA00038253"/>
    </source>
</evidence>
<dbReference type="InterPro" id="IPR011990">
    <property type="entry name" value="TPR-like_helical_dom_sf"/>
</dbReference>
<dbReference type="PANTHER" id="PTHR46630">
    <property type="entry name" value="TETRATRICOPEPTIDE REPEAT PROTEIN 29"/>
    <property type="match status" value="1"/>
</dbReference>
<reference evidence="11" key="1">
    <citation type="journal article" date="2019" name="Int. J. Syst. Evol. Microbiol.">
        <title>The Global Catalogue of Microorganisms (GCM) 10K type strain sequencing project: providing services to taxonomists for standard genome sequencing and annotation.</title>
        <authorList>
            <consortium name="The Broad Institute Genomics Platform"/>
            <consortium name="The Broad Institute Genome Sequencing Center for Infectious Disease"/>
            <person name="Wu L."/>
            <person name="Ma J."/>
        </authorList>
    </citation>
    <scope>NUCLEOTIDE SEQUENCE [LARGE SCALE GENOMIC DNA]</scope>
    <source>
        <strain evidence="11">CCM 8939</strain>
    </source>
</reference>
<keyword evidence="3" id="KW-0677">Repeat</keyword>
<evidence type="ECO:0000313" key="10">
    <source>
        <dbReference type="EMBL" id="GGI28091.1"/>
    </source>
</evidence>
<feature type="chain" id="PRO_5047281461" description="Tetratricopeptide repeat protein" evidence="9">
    <location>
        <begin position="22"/>
        <end position="470"/>
    </location>
</feature>
<dbReference type="PANTHER" id="PTHR46630:SF1">
    <property type="entry name" value="TETRATRICOPEPTIDE REPEAT PROTEIN 29"/>
    <property type="match status" value="1"/>
</dbReference>
<accession>A0ABQ2BMP6</accession>
<dbReference type="SUPFAM" id="SSF48452">
    <property type="entry name" value="TPR-like"/>
    <property type="match status" value="2"/>
</dbReference>
<evidence type="ECO:0000256" key="9">
    <source>
        <dbReference type="SAM" id="SignalP"/>
    </source>
</evidence>
<organism evidence="10 11">
    <name type="scientific">Pedobacter mendelii</name>
    <dbReference type="NCBI Taxonomy" id="1908240"/>
    <lineage>
        <taxon>Bacteria</taxon>
        <taxon>Pseudomonadati</taxon>
        <taxon>Bacteroidota</taxon>
        <taxon>Sphingobacteriia</taxon>
        <taxon>Sphingobacteriales</taxon>
        <taxon>Sphingobacteriaceae</taxon>
        <taxon>Pedobacter</taxon>
    </lineage>
</organism>
<dbReference type="Proteomes" id="UP000645390">
    <property type="component" value="Unassembled WGS sequence"/>
</dbReference>
<feature type="coiled-coil region" evidence="7">
    <location>
        <begin position="327"/>
        <end position="354"/>
    </location>
</feature>
<comment type="caution">
    <text evidence="10">The sequence shown here is derived from an EMBL/GenBank/DDBJ whole genome shotgun (WGS) entry which is preliminary data.</text>
</comment>
<keyword evidence="9" id="KW-0732">Signal</keyword>
<keyword evidence="11" id="KW-1185">Reference proteome</keyword>
<sequence length="470" mass="53806">MKLIALLSLFLFVSVTSFSQKQVLDSLYKDLASQKTDSGRVSVLYDLSYSYHKSKPDSALILAQQAYKLAKKIKFLKGESWALNGLANAFHSLHNYPRAIEYFIEELKIHEKRGLPENMANTYISMALVYSSEEEYGKALSYAFKAEEIAKKNSFAGLILYSKLNIGDIYEKSNQLSSAMIYTRSAYKLSLLQKNDLITGTSLNNLGNIYLKRKDYLNALNYYRKSMPILEKVSDLNTLAECNLGLAKVYKEEGKIDSAVYYARKVYDLAIKNEFFARAVDASTFLVKLYKGENKIDSAFAYQEIAVNLSNSIDSKERAKEVQSITIAEEFRQKEIEESKLKEAEDRKQKLQLLAIGIFIPILFFVSIFLSRRKVSKKVIEFSGILSLLMLFEYLTLFIHPFVAEKSHHSPIIEIIVFVIIASLLTPTHHRVEHWLINKLTKFREQHFLSKQKLQTKETAEDVALNSENS</sequence>
<dbReference type="SMART" id="SM00028">
    <property type="entry name" value="TPR"/>
    <property type="match status" value="4"/>
</dbReference>
<feature type="transmembrane region" description="Helical" evidence="8">
    <location>
        <begin position="382"/>
        <end position="403"/>
    </location>
</feature>
<evidence type="ECO:0000313" key="11">
    <source>
        <dbReference type="Proteomes" id="UP000645390"/>
    </source>
</evidence>
<dbReference type="InterPro" id="IPR019734">
    <property type="entry name" value="TPR_rpt"/>
</dbReference>
<feature type="signal peptide" evidence="9">
    <location>
        <begin position="1"/>
        <end position="21"/>
    </location>
</feature>
<evidence type="ECO:0000256" key="6">
    <source>
        <dbReference type="PROSITE-ProRule" id="PRU00339"/>
    </source>
</evidence>
<keyword evidence="7" id="KW-0175">Coiled coil</keyword>
<evidence type="ECO:0000256" key="8">
    <source>
        <dbReference type="SAM" id="Phobius"/>
    </source>
</evidence>
<proteinExistence type="inferred from homology"/>
<keyword evidence="8" id="KW-1133">Transmembrane helix</keyword>
<feature type="repeat" description="TPR" evidence="6">
    <location>
        <begin position="200"/>
        <end position="233"/>
    </location>
</feature>
<dbReference type="Gene3D" id="1.25.40.10">
    <property type="entry name" value="Tetratricopeptide repeat domain"/>
    <property type="match status" value="2"/>
</dbReference>
<name>A0ABQ2BMP6_9SPHI</name>
<feature type="transmembrane region" description="Helical" evidence="8">
    <location>
        <begin position="351"/>
        <end position="370"/>
    </location>
</feature>
<evidence type="ECO:0000256" key="2">
    <source>
        <dbReference type="ARBA" id="ARBA00022490"/>
    </source>
</evidence>
<feature type="transmembrane region" description="Helical" evidence="8">
    <location>
        <begin position="409"/>
        <end position="426"/>
    </location>
</feature>
<comment type="similarity">
    <text evidence="5">Belongs to the Rap family.</text>
</comment>
<evidence type="ECO:0000256" key="7">
    <source>
        <dbReference type="SAM" id="Coils"/>
    </source>
</evidence>
<evidence type="ECO:0000256" key="1">
    <source>
        <dbReference type="ARBA" id="ARBA00004496"/>
    </source>
</evidence>
<evidence type="ECO:0000256" key="4">
    <source>
        <dbReference type="ARBA" id="ARBA00022803"/>
    </source>
</evidence>
<keyword evidence="8" id="KW-0472">Membrane</keyword>
<evidence type="ECO:0008006" key="12">
    <source>
        <dbReference type="Google" id="ProtNLM"/>
    </source>
</evidence>
<dbReference type="InterPro" id="IPR051476">
    <property type="entry name" value="Bac_ResReg_Asp_Phosphatase"/>
</dbReference>